<protein>
    <submittedName>
        <fullName evidence="1">Protein NO VEIN</fullName>
    </submittedName>
</protein>
<evidence type="ECO:0000313" key="1">
    <source>
        <dbReference type="EMBL" id="KAI8030892.1"/>
    </source>
</evidence>
<name>A0ACC0IZN8_9ERIC</name>
<accession>A0ACC0IZN8</accession>
<reference evidence="1 2" key="1">
    <citation type="journal article" date="2022" name="Plant J.">
        <title>Chromosome-level genome of Camellia lanceoleosa provides a valuable resource for understanding genome evolution and self-incompatibility.</title>
        <authorList>
            <person name="Gong W."/>
            <person name="Xiao S."/>
            <person name="Wang L."/>
            <person name="Liao Z."/>
            <person name="Chang Y."/>
            <person name="Mo W."/>
            <person name="Hu G."/>
            <person name="Li W."/>
            <person name="Zhao G."/>
            <person name="Zhu H."/>
            <person name="Hu X."/>
            <person name="Ji K."/>
            <person name="Xiang X."/>
            <person name="Song Q."/>
            <person name="Yuan D."/>
            <person name="Jin S."/>
            <person name="Zhang L."/>
        </authorList>
    </citation>
    <scope>NUCLEOTIDE SEQUENCE [LARGE SCALE GENOMIC DNA]</scope>
    <source>
        <strain evidence="1">SQ_2022a</strain>
    </source>
</reference>
<gene>
    <name evidence="1" type="ORF">LOK49_LG01G03110</name>
</gene>
<dbReference type="EMBL" id="CM045758">
    <property type="protein sequence ID" value="KAI8030892.1"/>
    <property type="molecule type" value="Genomic_DNA"/>
</dbReference>
<organism evidence="1 2">
    <name type="scientific">Camellia lanceoleosa</name>
    <dbReference type="NCBI Taxonomy" id="1840588"/>
    <lineage>
        <taxon>Eukaryota</taxon>
        <taxon>Viridiplantae</taxon>
        <taxon>Streptophyta</taxon>
        <taxon>Embryophyta</taxon>
        <taxon>Tracheophyta</taxon>
        <taxon>Spermatophyta</taxon>
        <taxon>Magnoliopsida</taxon>
        <taxon>eudicotyledons</taxon>
        <taxon>Gunneridae</taxon>
        <taxon>Pentapetalae</taxon>
        <taxon>asterids</taxon>
        <taxon>Ericales</taxon>
        <taxon>Theaceae</taxon>
        <taxon>Camellia</taxon>
    </lineage>
</organism>
<dbReference type="Proteomes" id="UP001060215">
    <property type="component" value="Chromosome 1"/>
</dbReference>
<evidence type="ECO:0000313" key="2">
    <source>
        <dbReference type="Proteomes" id="UP001060215"/>
    </source>
</evidence>
<keyword evidence="2" id="KW-1185">Reference proteome</keyword>
<comment type="caution">
    <text evidence="1">The sequence shown here is derived from an EMBL/GenBank/DDBJ whole genome shotgun (WGS) entry which is preliminary data.</text>
</comment>
<sequence>MSEKRSKRKKNPSTMATFKTTTTARKRTITRRQQHIEDIRKHKFSIGEEQPPNPLTKDLHHAVTNLSAELYTKDLHFLMELIQNAEDNEYLPGVEPTLEFVVTSVDITGFGAPATLLVFNNEIGFSAKNMESICSVGRSTKKGLRDKGFIGEKGIGFKSVFLVTARPHIFSNGYQVRFNEMPNIDCGVGYVVPEWIDDKPTVSDIQQIYGNRKVLPKTTIILPLKPEKVAAVRKQLSEVHPEVLLFLCKIKQLSIQEHNGESPAMDPVSAISISSETNLTSSTSQGADSRIVNLSVEGTDFDKATCCYYIWRQTFPVNSKSQVSGRKDIKDWVISLAFPSGDRLKRGASSVGIFAFLPTAMVTNYPFIVQADFKLASSRETILLDNKWNLGILDLVPSCFVNALMTCMKSAKACRLFSTPRFLEFLPTEESPIKELEMVRQSIRTMVQAERILPCESFLDEQETFCQPTKGIRILPEFRKILVHLKECGAPLNEISSTGRFVLHASLDHKEYDGILDFLGVPSVSKNYCWYGRFIRDCNIMSEVPMDVYMELLCFFADNCRIIPSRHLNNAPLLKYVALNGEVRSCSISQVKKEAIKMHLILEAQKHAWINKWNVEMGCPNNLFFLPNATVTALAGHERHYFLRRWLVKMGVIVTSVSQYCLALAKFAAEKKDPKIAVSLSHLVYHSKLKYYIGMYEVFDIFRSLPIVDRSGKVRTRTKTLVPASGSNWEKLFGSENPFAEQSIKVKTEIGESEFVDEYVELGEVYSKAANFAGESATKEKFLDFLANHTGALDLPYIPPPNTALQVAYTQLTSDQAILLLDWVHIMITKGYNMPPRFIESIRNGKWVKTHTGFSPPTHCLLCNETEESTLLEMGDIHQLFPIIDQEFYMGKITKFKEELELIGVQIGSENMYQLIIKLLEADALSSMGREWAIFLLKFVRHSKVNHMLNQNFLKAVREGKWLKTNCGYNTPVGSIFLISDAEAILQITSLPVIDQAFYEGQMDCFADELNLLGVVVDREGVFRLILDNFQFPEELSTLTRDSIFLILDCIRHLGPAAFGVLQKIRDLPWMKTSSGFKCPTETLLPNHKWGHLLSVVPLPIIDETHYGIELKLYKAELKAIGVAVDLDGVFKMLSDQFKFSLSSGRLTNVHVISTLNCMKCMGKKKPSQLFELRSCLMGDKWLKTSHGYKYTSESVLFDSKWGTIAQFVNLPLIDESFYGNDIYLYKDQLKMLGVVVDFSEGAHFVARGLCLPKEPALLTAGSALSLLQCVKSLRMNSSGLFLLKDLVDKLRGSKWMKTHVGYRYPEESLLFDPEWTCYLEKFDAPFIDECFYKNFPSLSMEDLKAVGVKVDIEEACKLISRILNSHTQTCVIMRIYKFLNRFKWIQRVPDPSLQIWIPDQLDHSCGTWVNSRNCVIHDRDNLFGSRLHALDKYYETELSSFLRVAFRVAEFPCLGDYVKLWNHWVSSHHEMSQAECSSFWKYISENWNSVTEEILKTSITMLPACCPCGETIQIRLMQKNEILIPDDLQLKRLFANSSVKPIFTWYPQSDSSSLSLSKLSEIYSSLGVRKLSKSVQFNWNCPSSVSNKFEEVDSKNCLIGKGLIKIVLGFLASPQVNMTAEERNKIASTLLDISVVLAGEPLEVSYRLQVPSLDNPLSAKTRRLVLWDKSSNRLIVYNSCLKHLKNNIEFVIDFALAVSEGLLPNRADDVDRLCKIIQTGLAFEFKEDAVDFLLMRENLELSATDTDFLSVAFHMP</sequence>
<proteinExistence type="predicted"/>